<evidence type="ECO:0000256" key="3">
    <source>
        <dbReference type="ARBA" id="ARBA00023186"/>
    </source>
</evidence>
<name>A0A9W7EJW1_9STRA</name>
<accession>A0A9W7EJW1</accession>
<proteinExistence type="inferred from homology"/>
<dbReference type="Pfam" id="PF02492">
    <property type="entry name" value="cobW"/>
    <property type="match status" value="1"/>
</dbReference>
<dbReference type="PANTHER" id="PTHR43603">
    <property type="entry name" value="COBW DOMAIN-CONTAINING PROTEIN DDB_G0274527"/>
    <property type="match status" value="1"/>
</dbReference>
<evidence type="ECO:0000313" key="9">
    <source>
        <dbReference type="EMBL" id="GMH80585.1"/>
    </source>
</evidence>
<dbReference type="EMBL" id="BRXY01000247">
    <property type="protein sequence ID" value="GMH80585.1"/>
    <property type="molecule type" value="Genomic_DNA"/>
</dbReference>
<feature type="compositionally biased region" description="Basic and acidic residues" evidence="6">
    <location>
        <begin position="361"/>
        <end position="408"/>
    </location>
</feature>
<dbReference type="SUPFAM" id="SSF90002">
    <property type="entry name" value="Hypothetical protein YjiA, C-terminal domain"/>
    <property type="match status" value="1"/>
</dbReference>
<feature type="chain" id="PRO_5040977413" description="CobW C-terminal domain-containing protein" evidence="7">
    <location>
        <begin position="19"/>
        <end position="612"/>
    </location>
</feature>
<dbReference type="SMART" id="SM00833">
    <property type="entry name" value="CobW_C"/>
    <property type="match status" value="1"/>
</dbReference>
<dbReference type="PANTHER" id="PTHR43603:SF1">
    <property type="entry name" value="ZINC-REGULATED GTPASE METALLOPROTEIN ACTIVATOR 1"/>
    <property type="match status" value="1"/>
</dbReference>
<dbReference type="InterPro" id="IPR027417">
    <property type="entry name" value="P-loop_NTPase"/>
</dbReference>
<dbReference type="InterPro" id="IPR011629">
    <property type="entry name" value="CobW-like_C"/>
</dbReference>
<keyword evidence="7" id="KW-0732">Signal</keyword>
<evidence type="ECO:0000259" key="8">
    <source>
        <dbReference type="SMART" id="SM00833"/>
    </source>
</evidence>
<keyword evidence="3" id="KW-0143">Chaperone</keyword>
<dbReference type="AlphaFoldDB" id="A0A9W7EJW1"/>
<evidence type="ECO:0000256" key="2">
    <source>
        <dbReference type="ARBA" id="ARBA00022801"/>
    </source>
</evidence>
<dbReference type="Gene3D" id="3.40.50.300">
    <property type="entry name" value="P-loop containing nucleotide triphosphate hydrolases"/>
    <property type="match status" value="1"/>
</dbReference>
<comment type="caution">
    <text evidence="9">The sequence shown here is derived from an EMBL/GenBank/DDBJ whole genome shotgun (WGS) entry which is preliminary data.</text>
</comment>
<sequence>MLSALLLSLLLILSKSHAFSASFPTSSTSPPPIPVTLISGFLGSGKTTLLQRILTNKESRRVGVVVNDVAEVNVDAKLVKGPSSDPSSASADGLVELENGCACCSASDEFLNSVSQLVTLSDLRSQSSDEPSFSDIVVEASGVSDPVGIRQAFQDAEMYGMPLMERVRLDTLVTVVDCTTFLKHVKKATRVSEDETPEMFFRDDEDRQRKKDDMSKWLDDLPEKLREALQAGDAASSALSASSSKAVCELCVSQVETSDIILLNKADLVDESEVQRIKSLVKVLNPRGKVIVCERALVDVADVLAVMGGDGVAVCGVVDDHKDFVAAATDGHDHDHAGHDHADHDHADHDHASHSHSHSHASHDHSHDKSSHDHSHDKSSHDHSHDKSSHDHSHDESSHSHSHDHSETVCEDPGCTDPTHSHDHSHSHSHSHQFGHGAISSFVYRARRPFQPARLASVIDLLPSSSPQSSSASSNHLFKNLLRAKGFTWMASSHKSAYYAAFAGAAFEMTCLGRWWSCLERERWPEEAVEAIQSDFLEDDSFVGDRRNEIVFIGEGFDDDETKNAIVTLLDECLLDDEEYLKYKSAVDEGEEEAEEKLSANYPNEKIRIQML</sequence>
<evidence type="ECO:0000256" key="4">
    <source>
        <dbReference type="ARBA" id="ARBA00034320"/>
    </source>
</evidence>
<comment type="similarity">
    <text evidence="4">Belongs to the SIMIBI class G3E GTPase family. ZNG1 subfamily.</text>
</comment>
<evidence type="ECO:0000313" key="10">
    <source>
        <dbReference type="Proteomes" id="UP001165085"/>
    </source>
</evidence>
<feature type="region of interest" description="Disordered" evidence="6">
    <location>
        <begin position="330"/>
        <end position="433"/>
    </location>
</feature>
<evidence type="ECO:0000256" key="6">
    <source>
        <dbReference type="SAM" id="MobiDB-lite"/>
    </source>
</evidence>
<evidence type="ECO:0000256" key="1">
    <source>
        <dbReference type="ARBA" id="ARBA00022741"/>
    </source>
</evidence>
<dbReference type="Proteomes" id="UP001165085">
    <property type="component" value="Unassembled WGS sequence"/>
</dbReference>
<keyword evidence="10" id="KW-1185">Reference proteome</keyword>
<gene>
    <name evidence="9" type="ORF">TrST_g625</name>
</gene>
<dbReference type="Gene3D" id="3.30.1220.10">
    <property type="entry name" value="CobW-like, C-terminal domain"/>
    <property type="match status" value="1"/>
</dbReference>
<dbReference type="InterPro" id="IPR051927">
    <property type="entry name" value="Zn_Chap_cDPG_Synth"/>
</dbReference>
<feature type="signal peptide" evidence="7">
    <location>
        <begin position="1"/>
        <end position="18"/>
    </location>
</feature>
<dbReference type="GO" id="GO:0000166">
    <property type="term" value="F:nucleotide binding"/>
    <property type="evidence" value="ECO:0007669"/>
    <property type="project" value="UniProtKB-KW"/>
</dbReference>
<feature type="domain" description="CobW C-terminal" evidence="8">
    <location>
        <begin position="439"/>
        <end position="574"/>
    </location>
</feature>
<dbReference type="SUPFAM" id="SSF52540">
    <property type="entry name" value="P-loop containing nucleoside triphosphate hydrolases"/>
    <property type="match status" value="1"/>
</dbReference>
<dbReference type="InterPro" id="IPR036627">
    <property type="entry name" value="CobW-likC_sf"/>
</dbReference>
<dbReference type="Pfam" id="PF07683">
    <property type="entry name" value="CobW_C"/>
    <property type="match status" value="1"/>
</dbReference>
<keyword evidence="2" id="KW-0378">Hydrolase</keyword>
<dbReference type="InterPro" id="IPR003495">
    <property type="entry name" value="CobW/HypB/UreG_nucleotide-bd"/>
</dbReference>
<dbReference type="GO" id="GO:0016787">
    <property type="term" value="F:hydrolase activity"/>
    <property type="evidence" value="ECO:0007669"/>
    <property type="project" value="UniProtKB-KW"/>
</dbReference>
<keyword evidence="1" id="KW-0547">Nucleotide-binding</keyword>
<evidence type="ECO:0000256" key="7">
    <source>
        <dbReference type="SAM" id="SignalP"/>
    </source>
</evidence>
<dbReference type="CDD" id="cd03112">
    <property type="entry name" value="CobW-like"/>
    <property type="match status" value="1"/>
</dbReference>
<organism evidence="9 10">
    <name type="scientific">Triparma strigata</name>
    <dbReference type="NCBI Taxonomy" id="1606541"/>
    <lineage>
        <taxon>Eukaryota</taxon>
        <taxon>Sar</taxon>
        <taxon>Stramenopiles</taxon>
        <taxon>Ochrophyta</taxon>
        <taxon>Bolidophyceae</taxon>
        <taxon>Parmales</taxon>
        <taxon>Triparmaceae</taxon>
        <taxon>Triparma</taxon>
    </lineage>
</organism>
<feature type="compositionally biased region" description="Basic and acidic residues" evidence="6">
    <location>
        <begin position="330"/>
        <end position="353"/>
    </location>
</feature>
<reference evidence="10" key="1">
    <citation type="journal article" date="2023" name="Commun. Biol.">
        <title>Genome analysis of Parmales, the sister group of diatoms, reveals the evolutionary specialization of diatoms from phago-mixotrophs to photoautotrophs.</title>
        <authorList>
            <person name="Ban H."/>
            <person name="Sato S."/>
            <person name="Yoshikawa S."/>
            <person name="Yamada K."/>
            <person name="Nakamura Y."/>
            <person name="Ichinomiya M."/>
            <person name="Sato N."/>
            <person name="Blanc-Mathieu R."/>
            <person name="Endo H."/>
            <person name="Kuwata A."/>
            <person name="Ogata H."/>
        </authorList>
    </citation>
    <scope>NUCLEOTIDE SEQUENCE [LARGE SCALE GENOMIC DNA]</scope>
    <source>
        <strain evidence="10">NIES 3701</strain>
    </source>
</reference>
<evidence type="ECO:0000256" key="5">
    <source>
        <dbReference type="ARBA" id="ARBA00049117"/>
    </source>
</evidence>
<dbReference type="OrthoDB" id="272672at2759"/>
<protein>
    <recommendedName>
        <fullName evidence="8">CobW C-terminal domain-containing protein</fullName>
    </recommendedName>
</protein>
<comment type="catalytic activity">
    <reaction evidence="5">
        <text>GTP + H2O = GDP + phosphate + H(+)</text>
        <dbReference type="Rhea" id="RHEA:19669"/>
        <dbReference type="ChEBI" id="CHEBI:15377"/>
        <dbReference type="ChEBI" id="CHEBI:15378"/>
        <dbReference type="ChEBI" id="CHEBI:37565"/>
        <dbReference type="ChEBI" id="CHEBI:43474"/>
        <dbReference type="ChEBI" id="CHEBI:58189"/>
    </reaction>
    <physiologicalReaction direction="left-to-right" evidence="5">
        <dbReference type="Rhea" id="RHEA:19670"/>
    </physiologicalReaction>
</comment>